<evidence type="ECO:0000313" key="1">
    <source>
        <dbReference type="EMBL" id="EED20727.1"/>
    </source>
</evidence>
<dbReference type="EMBL" id="EQ962654">
    <property type="protein sequence ID" value="EED20727.1"/>
    <property type="molecule type" value="Genomic_DNA"/>
</dbReference>
<dbReference type="InterPro" id="IPR015943">
    <property type="entry name" value="WD40/YVTN_repeat-like_dom_sf"/>
</dbReference>
<protein>
    <submittedName>
        <fullName evidence="1">Uncharacterized protein</fullName>
    </submittedName>
</protein>
<dbReference type="STRING" id="441959.B8M3Y4"/>
<dbReference type="PhylomeDB" id="B8M3Y4"/>
<accession>B8M3Y4</accession>
<gene>
    <name evidence="1" type="ORF">TSTA_039280</name>
</gene>
<sequence>MSEALRPWRSRMKARLELMQFRCTRKSFNWVKSMRGVLENRSCSKTAQNAITPPAFMKGCLYLGKGYLYGSLSNHFSPTSNIIITSNSGKDETVTWWDWTTGKAVKTIEPVQQGPTMRSKSGTPGDLLKVLEGHTGATERFAFSKNGSLLASSSLIKQSVFGTFQPIYRACLLWDLHVNYISMEVTKSYMRVFFSPDGKLLAAAAHSLVGLKENYPEAGLSSESVKGVILIWNLSKGELSMSQGTQVNSFGSLSFAQAHCFLPGWQTAGLRPTAITAIRSPGKLGQVNLLADAKSQLIGGLYASSDGTVIETSMGRFDIRSFYPGREFTSHLDFAAEENWILACNEKILLLHDSHVTCATAIGDLLIMVHKPGRVSFLQVISSEGLMQNEVTEDCLPESSYSGLAILRSCYALTPSLYIPIDQIHGNLLKYAFPPVPYFTVWSHNARNFPVS</sequence>
<keyword evidence="2" id="KW-1185">Reference proteome</keyword>
<dbReference type="AlphaFoldDB" id="B8M3Y4"/>
<dbReference type="InterPro" id="IPR011047">
    <property type="entry name" value="Quinoprotein_ADH-like_sf"/>
</dbReference>
<dbReference type="HOGENOM" id="CLU_605767_0_0_1"/>
<dbReference type="RefSeq" id="XP_002481161.1">
    <property type="nucleotide sequence ID" value="XM_002481116.1"/>
</dbReference>
<dbReference type="SUPFAM" id="SSF50998">
    <property type="entry name" value="Quinoprotein alcohol dehydrogenase-like"/>
    <property type="match status" value="1"/>
</dbReference>
<reference evidence="2" key="1">
    <citation type="journal article" date="2015" name="Genome Announc.">
        <title>Genome sequence of the AIDS-associated pathogen Penicillium marneffei (ATCC18224) and its near taxonomic relative Talaromyces stipitatus (ATCC10500).</title>
        <authorList>
            <person name="Nierman W.C."/>
            <person name="Fedorova-Abrams N.D."/>
            <person name="Andrianopoulos A."/>
        </authorList>
    </citation>
    <scope>NUCLEOTIDE SEQUENCE [LARGE SCALE GENOMIC DNA]</scope>
    <source>
        <strain evidence="2">ATCC 10500 / CBS 375.48 / QM 6759 / NRRL 1006</strain>
    </source>
</reference>
<name>B8M3Y4_TALSN</name>
<organism evidence="1 2">
    <name type="scientific">Talaromyces stipitatus (strain ATCC 10500 / CBS 375.48 / QM 6759 / NRRL 1006)</name>
    <name type="common">Penicillium stipitatum</name>
    <dbReference type="NCBI Taxonomy" id="441959"/>
    <lineage>
        <taxon>Eukaryota</taxon>
        <taxon>Fungi</taxon>
        <taxon>Dikarya</taxon>
        <taxon>Ascomycota</taxon>
        <taxon>Pezizomycotina</taxon>
        <taxon>Eurotiomycetes</taxon>
        <taxon>Eurotiomycetidae</taxon>
        <taxon>Eurotiales</taxon>
        <taxon>Trichocomaceae</taxon>
        <taxon>Talaromyces</taxon>
        <taxon>Talaromyces sect. Talaromyces</taxon>
    </lineage>
</organism>
<proteinExistence type="predicted"/>
<dbReference type="GeneID" id="8109266"/>
<dbReference type="InterPro" id="IPR001680">
    <property type="entry name" value="WD40_rpt"/>
</dbReference>
<dbReference type="Proteomes" id="UP000001745">
    <property type="component" value="Unassembled WGS sequence"/>
</dbReference>
<dbReference type="InParanoid" id="B8M3Y4"/>
<evidence type="ECO:0000313" key="2">
    <source>
        <dbReference type="Proteomes" id="UP000001745"/>
    </source>
</evidence>
<dbReference type="Gene3D" id="2.130.10.10">
    <property type="entry name" value="YVTN repeat-like/Quinoprotein amine dehydrogenase"/>
    <property type="match status" value="1"/>
</dbReference>
<dbReference type="Pfam" id="PF00400">
    <property type="entry name" value="WD40"/>
    <property type="match status" value="1"/>
</dbReference>
<dbReference type="VEuPathDB" id="FungiDB:TSTA_039280"/>